<evidence type="ECO:0000313" key="3">
    <source>
        <dbReference type="Proteomes" id="UP001642464"/>
    </source>
</evidence>
<protein>
    <recommendedName>
        <fullName evidence="4">FACT complex subunit</fullName>
    </recommendedName>
</protein>
<feature type="compositionally biased region" description="Basic and acidic residues" evidence="1">
    <location>
        <begin position="294"/>
        <end position="307"/>
    </location>
</feature>
<feature type="compositionally biased region" description="Basic and acidic residues" evidence="1">
    <location>
        <begin position="177"/>
        <end position="189"/>
    </location>
</feature>
<feature type="compositionally biased region" description="Basic and acidic residues" evidence="1">
    <location>
        <begin position="223"/>
        <end position="264"/>
    </location>
</feature>
<organism evidence="2 3">
    <name type="scientific">Durusdinium trenchii</name>
    <dbReference type="NCBI Taxonomy" id="1381693"/>
    <lineage>
        <taxon>Eukaryota</taxon>
        <taxon>Sar</taxon>
        <taxon>Alveolata</taxon>
        <taxon>Dinophyceae</taxon>
        <taxon>Suessiales</taxon>
        <taxon>Symbiodiniaceae</taxon>
        <taxon>Durusdinium</taxon>
    </lineage>
</organism>
<keyword evidence="3" id="KW-1185">Reference proteome</keyword>
<dbReference type="Proteomes" id="UP001642464">
    <property type="component" value="Unassembled WGS sequence"/>
</dbReference>
<comment type="caution">
    <text evidence="2">The sequence shown here is derived from an EMBL/GenBank/DDBJ whole genome shotgun (WGS) entry which is preliminary data.</text>
</comment>
<feature type="compositionally biased region" description="Basic and acidic residues" evidence="1">
    <location>
        <begin position="143"/>
        <end position="157"/>
    </location>
</feature>
<sequence length="608" mass="66416">MANANLDGLASEWEACVAVREFVRVKGCLIAPALRMVEPQCVVACGERNFEQLAPVAKRLRLPDGAVGQVTVPDVVKQSFALVEKSHQTPVFVMESLPFGLEGDETQPLAPQELELLAGSFEAEEIEVPSVLRRSQFAVKLQEEVEPKDGDTTDVPKRGRGRPSAKGKAKAKAKGKAKGEVKGKAESLSRAKSTTCLGDNGNTKDVPEPEAPMDERPDESEAVEPKMEERANNEAPEKLPADVEAKAAETKGDQKPEAKQEAKDARKRKEQMIEDKSGGSDVIDPARKRKRTGKKDDSSKKKQDPSKPSEAPGAPKEVAEAKVGEPVPEAPKRKLDKTQVQTFARRTMPSTELGRLKWLALRETFNREIRPTLKHYSDKFWKYTTKLWETSKVDKDNMNDMAGKAAAEYLATLTGGSAMDEPLPRIVEMLGRPGMAFQDSAADLCRRCNGRSLGLGAAQVIGIALASENRPIVEIFTQGLPSTLVDGALWELDDEAQLLRISQVMLLPVANEQLAFQMLGTRREGSESEEDDEKEEQAEQVNTAEKDWGGSVQAMEDAIEILNGQFAACELVKLDAAGLRAKEIGESEKQSFLGSIVELGQNETSTSN</sequence>
<dbReference type="EMBL" id="CAXAMM010022825">
    <property type="protein sequence ID" value="CAK9052608.1"/>
    <property type="molecule type" value="Genomic_DNA"/>
</dbReference>
<gene>
    <name evidence="2" type="ORF">SCF082_LOCUS28763</name>
</gene>
<proteinExistence type="predicted"/>
<feature type="compositionally biased region" description="Polar residues" evidence="1">
    <location>
        <begin position="190"/>
        <end position="203"/>
    </location>
</feature>
<accession>A0ABP0MNC9</accession>
<name>A0ABP0MNC9_9DINO</name>
<feature type="region of interest" description="Disordered" evidence="1">
    <location>
        <begin position="143"/>
        <end position="338"/>
    </location>
</feature>
<reference evidence="2 3" key="1">
    <citation type="submission" date="2024-02" db="EMBL/GenBank/DDBJ databases">
        <authorList>
            <person name="Chen Y."/>
            <person name="Shah S."/>
            <person name="Dougan E. K."/>
            <person name="Thang M."/>
            <person name="Chan C."/>
        </authorList>
    </citation>
    <scope>NUCLEOTIDE SEQUENCE [LARGE SCALE GENOMIC DNA]</scope>
</reference>
<feature type="compositionally biased region" description="Basic residues" evidence="1">
    <location>
        <begin position="158"/>
        <end position="176"/>
    </location>
</feature>
<evidence type="ECO:0000313" key="2">
    <source>
        <dbReference type="EMBL" id="CAK9052608.1"/>
    </source>
</evidence>
<evidence type="ECO:0000256" key="1">
    <source>
        <dbReference type="SAM" id="MobiDB-lite"/>
    </source>
</evidence>
<evidence type="ECO:0008006" key="4">
    <source>
        <dbReference type="Google" id="ProtNLM"/>
    </source>
</evidence>